<feature type="compositionally biased region" description="Low complexity" evidence="1">
    <location>
        <begin position="159"/>
        <end position="180"/>
    </location>
</feature>
<sequence length="180" mass="21019">MKSFLCAFNFSRKIPISKFIKAEEKLQIKSKISQNVNKNEQSDEIEKMAEQFQGTKTMKLVDKIIDEQLKKGYNMDQILQAAQKGKIINDDLKKAFQTDAVKSELVKLKSQKMEEEFKKLQQSNPDLYKFIQTNTNNQNLKKGEPQYSHAKKDKKQKQDQQIQNNTKNNNNNTNTNNKKK</sequence>
<evidence type="ECO:0000313" key="3">
    <source>
        <dbReference type="Proteomes" id="UP000009168"/>
    </source>
</evidence>
<dbReference type="RefSeq" id="XP_012655975.1">
    <property type="nucleotide sequence ID" value="XM_012800521.1"/>
</dbReference>
<evidence type="ECO:0000256" key="1">
    <source>
        <dbReference type="SAM" id="MobiDB-lite"/>
    </source>
</evidence>
<gene>
    <name evidence="2" type="ORF">TTHERM_001093749</name>
</gene>
<protein>
    <submittedName>
        <fullName evidence="2">Uncharacterized protein</fullName>
    </submittedName>
</protein>
<dbReference type="KEGG" id="tet:TTHERM_001093749"/>
<accession>W7X1K2</accession>
<reference evidence="3" key="1">
    <citation type="journal article" date="2006" name="PLoS Biol.">
        <title>Macronuclear genome sequence of the ciliate Tetrahymena thermophila, a model eukaryote.</title>
        <authorList>
            <person name="Eisen J.A."/>
            <person name="Coyne R.S."/>
            <person name="Wu M."/>
            <person name="Wu D."/>
            <person name="Thiagarajan M."/>
            <person name="Wortman J.R."/>
            <person name="Badger J.H."/>
            <person name="Ren Q."/>
            <person name="Amedeo P."/>
            <person name="Jones K.M."/>
            <person name="Tallon L.J."/>
            <person name="Delcher A.L."/>
            <person name="Salzberg S.L."/>
            <person name="Silva J.C."/>
            <person name="Haas B.J."/>
            <person name="Majoros W.H."/>
            <person name="Farzad M."/>
            <person name="Carlton J.M."/>
            <person name="Smith R.K. Jr."/>
            <person name="Garg J."/>
            <person name="Pearlman R.E."/>
            <person name="Karrer K.M."/>
            <person name="Sun L."/>
            <person name="Manning G."/>
            <person name="Elde N.C."/>
            <person name="Turkewitz A.P."/>
            <person name="Asai D.J."/>
            <person name="Wilkes D.E."/>
            <person name="Wang Y."/>
            <person name="Cai H."/>
            <person name="Collins K."/>
            <person name="Stewart B.A."/>
            <person name="Lee S.R."/>
            <person name="Wilamowska K."/>
            <person name="Weinberg Z."/>
            <person name="Ruzzo W.L."/>
            <person name="Wloga D."/>
            <person name="Gaertig J."/>
            <person name="Frankel J."/>
            <person name="Tsao C.-C."/>
            <person name="Gorovsky M.A."/>
            <person name="Keeling P.J."/>
            <person name="Waller R.F."/>
            <person name="Patron N.J."/>
            <person name="Cherry J.M."/>
            <person name="Stover N.A."/>
            <person name="Krieger C.J."/>
            <person name="del Toro C."/>
            <person name="Ryder H.F."/>
            <person name="Williamson S.C."/>
            <person name="Barbeau R.A."/>
            <person name="Hamilton E.P."/>
            <person name="Orias E."/>
        </authorList>
    </citation>
    <scope>NUCLEOTIDE SEQUENCE [LARGE SCALE GENOMIC DNA]</scope>
    <source>
        <strain evidence="3">SB210</strain>
    </source>
</reference>
<name>W7X1K2_TETTS</name>
<keyword evidence="3" id="KW-1185">Reference proteome</keyword>
<dbReference type="InParanoid" id="W7X1K2"/>
<feature type="region of interest" description="Disordered" evidence="1">
    <location>
        <begin position="136"/>
        <end position="180"/>
    </location>
</feature>
<dbReference type="Proteomes" id="UP000009168">
    <property type="component" value="Unassembled WGS sequence"/>
</dbReference>
<organism evidence="2 3">
    <name type="scientific">Tetrahymena thermophila (strain SB210)</name>
    <dbReference type="NCBI Taxonomy" id="312017"/>
    <lineage>
        <taxon>Eukaryota</taxon>
        <taxon>Sar</taxon>
        <taxon>Alveolata</taxon>
        <taxon>Ciliophora</taxon>
        <taxon>Intramacronucleata</taxon>
        <taxon>Oligohymenophorea</taxon>
        <taxon>Hymenostomatida</taxon>
        <taxon>Tetrahymenina</taxon>
        <taxon>Tetrahymenidae</taxon>
        <taxon>Tetrahymena</taxon>
    </lineage>
</organism>
<proteinExistence type="predicted"/>
<dbReference type="EMBL" id="GG662340">
    <property type="protein sequence ID" value="EWS71492.1"/>
    <property type="molecule type" value="Genomic_DNA"/>
</dbReference>
<evidence type="ECO:0000313" key="2">
    <source>
        <dbReference type="EMBL" id="EWS71492.1"/>
    </source>
</evidence>
<dbReference type="GeneID" id="24441684"/>
<dbReference type="AlphaFoldDB" id="W7X1K2"/>